<keyword evidence="1" id="KW-0812">Transmembrane</keyword>
<organism evidence="2 3">
    <name type="scientific">Ceratodon purpureus</name>
    <name type="common">Fire moss</name>
    <name type="synonym">Dicranum purpureum</name>
    <dbReference type="NCBI Taxonomy" id="3225"/>
    <lineage>
        <taxon>Eukaryota</taxon>
        <taxon>Viridiplantae</taxon>
        <taxon>Streptophyta</taxon>
        <taxon>Embryophyta</taxon>
        <taxon>Bryophyta</taxon>
        <taxon>Bryophytina</taxon>
        <taxon>Bryopsida</taxon>
        <taxon>Dicranidae</taxon>
        <taxon>Pseudoditrichales</taxon>
        <taxon>Ditrichaceae</taxon>
        <taxon>Ceratodon</taxon>
    </lineage>
</organism>
<reference evidence="2" key="1">
    <citation type="submission" date="2020-06" db="EMBL/GenBank/DDBJ databases">
        <title>WGS assembly of Ceratodon purpureus strain R40.</title>
        <authorList>
            <person name="Carey S.B."/>
            <person name="Jenkins J."/>
            <person name="Shu S."/>
            <person name="Lovell J.T."/>
            <person name="Sreedasyam A."/>
            <person name="Maumus F."/>
            <person name="Tiley G.P."/>
            <person name="Fernandez-Pozo N."/>
            <person name="Barry K."/>
            <person name="Chen C."/>
            <person name="Wang M."/>
            <person name="Lipzen A."/>
            <person name="Daum C."/>
            <person name="Saski C.A."/>
            <person name="Payton A.C."/>
            <person name="Mcbreen J.C."/>
            <person name="Conrad R.E."/>
            <person name="Kollar L.M."/>
            <person name="Olsson S."/>
            <person name="Huttunen S."/>
            <person name="Landis J.B."/>
            <person name="Wickett N.J."/>
            <person name="Johnson M.G."/>
            <person name="Rensing S.A."/>
            <person name="Grimwood J."/>
            <person name="Schmutz J."/>
            <person name="Mcdaniel S.F."/>
        </authorList>
    </citation>
    <scope>NUCLEOTIDE SEQUENCE</scope>
    <source>
        <strain evidence="2">R40</strain>
    </source>
</reference>
<evidence type="ECO:0000313" key="2">
    <source>
        <dbReference type="EMBL" id="KAG0562249.1"/>
    </source>
</evidence>
<gene>
    <name evidence="2" type="ORF">KC19_9G130200</name>
</gene>
<sequence length="99" mass="11689">TFYLLLLDNIFIIYGAYFAASLVHYSYCMSGLYIRSDIHEFVFDLQCRLLNWHLHQCSTLLAHLHPHLLQQTFRSLAAQLNLLLKLHPRYVSIPIIIHH</sequence>
<accession>A0A8T0GV72</accession>
<feature type="transmembrane region" description="Helical" evidence="1">
    <location>
        <begin position="6"/>
        <end position="27"/>
    </location>
</feature>
<dbReference type="AlphaFoldDB" id="A0A8T0GV72"/>
<comment type="caution">
    <text evidence="2">The sequence shown here is derived from an EMBL/GenBank/DDBJ whole genome shotgun (WGS) entry which is preliminary data.</text>
</comment>
<keyword evidence="1" id="KW-1133">Transmembrane helix</keyword>
<dbReference type="EMBL" id="CM026430">
    <property type="protein sequence ID" value="KAG0562249.1"/>
    <property type="molecule type" value="Genomic_DNA"/>
</dbReference>
<proteinExistence type="predicted"/>
<name>A0A8T0GV72_CERPU</name>
<evidence type="ECO:0000313" key="3">
    <source>
        <dbReference type="Proteomes" id="UP000822688"/>
    </source>
</evidence>
<protein>
    <submittedName>
        <fullName evidence="2">Uncharacterized protein</fullName>
    </submittedName>
</protein>
<evidence type="ECO:0000256" key="1">
    <source>
        <dbReference type="SAM" id="Phobius"/>
    </source>
</evidence>
<keyword evidence="3" id="KW-1185">Reference proteome</keyword>
<keyword evidence="1" id="KW-0472">Membrane</keyword>
<feature type="non-terminal residue" evidence="2">
    <location>
        <position position="1"/>
    </location>
</feature>
<dbReference type="Proteomes" id="UP000822688">
    <property type="component" value="Chromosome 9"/>
</dbReference>